<evidence type="ECO:0000313" key="2">
    <source>
        <dbReference type="EMBL" id="PRZ44224.1"/>
    </source>
</evidence>
<sequence length="183" mass="19408">MSTSDVIVVSATQSEAAYVPTDFRVVICGIGKVDAAIAVTRAVLESDGQPTVINIGTAGALRPDVAGLFTPSLVRNHDISAAVLRSLGYPVVDEIEIDGGDGTTLATGDSFITDPAVRDALAREAHMVDMEGFAIARACAQLGIPVRLVKHISDQADESAMDWPQQVDHSARILADWLRDNLR</sequence>
<dbReference type="NCBIfam" id="NF004168">
    <property type="entry name" value="PRK05634.1"/>
    <property type="match status" value="1"/>
</dbReference>
<keyword evidence="3" id="KW-1185">Reference proteome</keyword>
<dbReference type="GO" id="GO:0019284">
    <property type="term" value="P:L-methionine salvage from S-adenosylmethionine"/>
    <property type="evidence" value="ECO:0007669"/>
    <property type="project" value="TreeGrafter"/>
</dbReference>
<reference evidence="2 3" key="1">
    <citation type="submission" date="2018-03" db="EMBL/GenBank/DDBJ databases">
        <title>Genomic Encyclopedia of Archaeal and Bacterial Type Strains, Phase II (KMG-II): from individual species to whole genera.</title>
        <authorList>
            <person name="Goeker M."/>
        </authorList>
    </citation>
    <scope>NUCLEOTIDE SEQUENCE [LARGE SCALE GENOMIC DNA]</scope>
    <source>
        <strain evidence="2 3">DSM 100065</strain>
    </source>
</reference>
<name>A0A2T1A6P3_9ACTN</name>
<dbReference type="Proteomes" id="UP000237752">
    <property type="component" value="Unassembled WGS sequence"/>
</dbReference>
<dbReference type="GO" id="GO:0008782">
    <property type="term" value="F:adenosylhomocysteine nucleosidase activity"/>
    <property type="evidence" value="ECO:0007669"/>
    <property type="project" value="TreeGrafter"/>
</dbReference>
<dbReference type="InterPro" id="IPR035994">
    <property type="entry name" value="Nucleoside_phosphorylase_sf"/>
</dbReference>
<dbReference type="InterPro" id="IPR000845">
    <property type="entry name" value="Nucleoside_phosphorylase_d"/>
</dbReference>
<dbReference type="AlphaFoldDB" id="A0A2T1A6P3"/>
<feature type="domain" description="Nucleoside phosphorylase" evidence="1">
    <location>
        <begin position="25"/>
        <end position="66"/>
    </location>
</feature>
<dbReference type="PANTHER" id="PTHR46832:SF1">
    <property type="entry name" value="5'-METHYLTHIOADENOSINE_S-ADENOSYLHOMOCYSTEINE NUCLEOSIDASE"/>
    <property type="match status" value="1"/>
</dbReference>
<evidence type="ECO:0000259" key="1">
    <source>
        <dbReference type="Pfam" id="PF01048"/>
    </source>
</evidence>
<dbReference type="GO" id="GO:0008930">
    <property type="term" value="F:methylthioadenosine nucleosidase activity"/>
    <property type="evidence" value="ECO:0007669"/>
    <property type="project" value="TreeGrafter"/>
</dbReference>
<dbReference type="RefSeq" id="WP_106347258.1">
    <property type="nucleotide sequence ID" value="NZ_PVUE01000001.1"/>
</dbReference>
<dbReference type="PANTHER" id="PTHR46832">
    <property type="entry name" value="5'-METHYLTHIOADENOSINE/S-ADENOSYLHOMOCYSTEINE NUCLEOSIDASE"/>
    <property type="match status" value="1"/>
</dbReference>
<dbReference type="OrthoDB" id="3852236at2"/>
<gene>
    <name evidence="2" type="ORF">CLV47_101349</name>
</gene>
<feature type="domain" description="Nucleoside phosphorylase" evidence="1">
    <location>
        <begin position="104"/>
        <end position="161"/>
    </location>
</feature>
<dbReference type="Gene3D" id="3.40.50.1580">
    <property type="entry name" value="Nucleoside phosphorylase domain"/>
    <property type="match status" value="1"/>
</dbReference>
<dbReference type="Pfam" id="PF01048">
    <property type="entry name" value="PNP_UDP_1"/>
    <property type="match status" value="2"/>
</dbReference>
<proteinExistence type="predicted"/>
<accession>A0A2T1A6P3</accession>
<dbReference type="GO" id="GO:0005829">
    <property type="term" value="C:cytosol"/>
    <property type="evidence" value="ECO:0007669"/>
    <property type="project" value="TreeGrafter"/>
</dbReference>
<dbReference type="SUPFAM" id="SSF53167">
    <property type="entry name" value="Purine and uridine phosphorylases"/>
    <property type="match status" value="1"/>
</dbReference>
<organism evidence="2 3">
    <name type="scientific">Antricoccus suffuscus</name>
    <dbReference type="NCBI Taxonomy" id="1629062"/>
    <lineage>
        <taxon>Bacteria</taxon>
        <taxon>Bacillati</taxon>
        <taxon>Actinomycetota</taxon>
        <taxon>Actinomycetes</taxon>
        <taxon>Geodermatophilales</taxon>
        <taxon>Antricoccaceae</taxon>
        <taxon>Antricoccus</taxon>
    </lineage>
</organism>
<evidence type="ECO:0000313" key="3">
    <source>
        <dbReference type="Proteomes" id="UP000237752"/>
    </source>
</evidence>
<comment type="caution">
    <text evidence="2">The sequence shown here is derived from an EMBL/GenBank/DDBJ whole genome shotgun (WGS) entry which is preliminary data.</text>
</comment>
<dbReference type="EMBL" id="PVUE01000001">
    <property type="protein sequence ID" value="PRZ44224.1"/>
    <property type="molecule type" value="Genomic_DNA"/>
</dbReference>
<dbReference type="GO" id="GO:0009116">
    <property type="term" value="P:nucleoside metabolic process"/>
    <property type="evidence" value="ECO:0007669"/>
    <property type="project" value="InterPro"/>
</dbReference>
<protein>
    <submittedName>
        <fullName evidence="2">Purine nucleosidase/adenosylhomocysteine nucleosidase</fullName>
    </submittedName>
</protein>